<keyword evidence="1" id="KW-0004">4Fe-4S</keyword>
<dbReference type="SMART" id="SM00987">
    <property type="entry name" value="UreE_C"/>
    <property type="match status" value="1"/>
</dbReference>
<accession>A0A831TCF1</accession>
<evidence type="ECO:0000256" key="2">
    <source>
        <dbReference type="ARBA" id="ARBA00022723"/>
    </source>
</evidence>
<dbReference type="SMART" id="SM00986">
    <property type="entry name" value="UDG"/>
    <property type="match status" value="1"/>
</dbReference>
<evidence type="ECO:0000256" key="6">
    <source>
        <dbReference type="ARBA" id="ARBA00023014"/>
    </source>
</evidence>
<dbReference type="GO" id="GO:0051539">
    <property type="term" value="F:4 iron, 4 sulfur cluster binding"/>
    <property type="evidence" value="ECO:0007669"/>
    <property type="project" value="UniProtKB-KW"/>
</dbReference>
<keyword evidence="7" id="KW-0234">DNA repair</keyword>
<feature type="domain" description="Uracil-DNA glycosylase-like" evidence="8">
    <location>
        <begin position="55"/>
        <end position="210"/>
    </location>
</feature>
<dbReference type="EMBL" id="DSIY01000014">
    <property type="protein sequence ID" value="HEG89941.1"/>
    <property type="molecule type" value="Genomic_DNA"/>
</dbReference>
<sequence length="222" mass="24174">MTTIGSSPSSRRSTPIWPERELLFPLPGGWQRLIVEASACRICPGLRGSMPVLGMSDGPVPAQILLIGEALGRHGAVRTGVPLHGDRTGQHVEHLLAVAGVPLEAVHRTHAVLCHPADERGRNRRPQAAEIGRCARWLAWRLQVVDPLIVVTLGAVPLASLEHIAPHGLRLAEAAGQPTRWEGRWLLPLYHPSPCALARRPMGRQEEDWRALGALWSMVTSA</sequence>
<evidence type="ECO:0000256" key="7">
    <source>
        <dbReference type="ARBA" id="ARBA00023204"/>
    </source>
</evidence>
<dbReference type="Pfam" id="PF03167">
    <property type="entry name" value="UDG"/>
    <property type="match status" value="1"/>
</dbReference>
<dbReference type="InterPro" id="IPR036895">
    <property type="entry name" value="Uracil-DNA_glycosylase-like_sf"/>
</dbReference>
<keyword evidence="6" id="KW-0411">Iron-sulfur</keyword>
<gene>
    <name evidence="9" type="ORF">ENP34_00610</name>
</gene>
<dbReference type="SUPFAM" id="SSF52141">
    <property type="entry name" value="Uracil-DNA glycosylase-like"/>
    <property type="match status" value="1"/>
</dbReference>
<name>A0A831TCF1_9BACT</name>
<evidence type="ECO:0000259" key="8">
    <source>
        <dbReference type="SMART" id="SM00986"/>
    </source>
</evidence>
<evidence type="ECO:0000313" key="9">
    <source>
        <dbReference type="EMBL" id="HEG89941.1"/>
    </source>
</evidence>
<evidence type="ECO:0000256" key="1">
    <source>
        <dbReference type="ARBA" id="ARBA00022485"/>
    </source>
</evidence>
<dbReference type="AlphaFoldDB" id="A0A831TCF1"/>
<dbReference type="InterPro" id="IPR051536">
    <property type="entry name" value="UDG_Type-4/5"/>
</dbReference>
<keyword evidence="4" id="KW-0378">Hydrolase</keyword>
<protein>
    <recommendedName>
        <fullName evidence="8">Uracil-DNA glycosylase-like domain-containing protein</fullName>
    </recommendedName>
</protein>
<evidence type="ECO:0000256" key="4">
    <source>
        <dbReference type="ARBA" id="ARBA00022801"/>
    </source>
</evidence>
<dbReference type="InterPro" id="IPR005122">
    <property type="entry name" value="Uracil-DNA_glycosylase-like"/>
</dbReference>
<reference evidence="9" key="1">
    <citation type="journal article" date="2020" name="mSystems">
        <title>Genome- and Community-Level Interaction Insights into Carbon Utilization and Element Cycling Functions of Hydrothermarchaeota in Hydrothermal Sediment.</title>
        <authorList>
            <person name="Zhou Z."/>
            <person name="Liu Y."/>
            <person name="Xu W."/>
            <person name="Pan J."/>
            <person name="Luo Z.H."/>
            <person name="Li M."/>
        </authorList>
    </citation>
    <scope>NUCLEOTIDE SEQUENCE [LARGE SCALE GENOMIC DNA]</scope>
    <source>
        <strain evidence="9">SpSt-210</strain>
    </source>
</reference>
<dbReference type="GO" id="GO:0006281">
    <property type="term" value="P:DNA repair"/>
    <property type="evidence" value="ECO:0007669"/>
    <property type="project" value="UniProtKB-KW"/>
</dbReference>
<dbReference type="GO" id="GO:0097506">
    <property type="term" value="F:deaminated base DNA N-glycosylase activity"/>
    <property type="evidence" value="ECO:0007669"/>
    <property type="project" value="UniProtKB-ARBA"/>
</dbReference>
<keyword evidence="3" id="KW-0227">DNA damage</keyword>
<proteinExistence type="predicted"/>
<keyword evidence="5" id="KW-0408">Iron</keyword>
<dbReference type="PANTHER" id="PTHR33693:SF1">
    <property type="entry name" value="TYPE-4 URACIL-DNA GLYCOSYLASE"/>
    <property type="match status" value="1"/>
</dbReference>
<dbReference type="PANTHER" id="PTHR33693">
    <property type="entry name" value="TYPE-5 URACIL-DNA GLYCOSYLASE"/>
    <property type="match status" value="1"/>
</dbReference>
<organism evidence="9">
    <name type="scientific">Thermorudis peleae</name>
    <dbReference type="NCBI Taxonomy" id="1382356"/>
    <lineage>
        <taxon>Bacteria</taxon>
        <taxon>Pseudomonadati</taxon>
        <taxon>Thermomicrobiota</taxon>
        <taxon>Thermomicrobia</taxon>
        <taxon>Thermomicrobia incertae sedis</taxon>
        <taxon>Thermorudis</taxon>
    </lineage>
</organism>
<dbReference type="GO" id="GO:0046872">
    <property type="term" value="F:metal ion binding"/>
    <property type="evidence" value="ECO:0007669"/>
    <property type="project" value="UniProtKB-KW"/>
</dbReference>
<comment type="caution">
    <text evidence="9">The sequence shown here is derived from an EMBL/GenBank/DDBJ whole genome shotgun (WGS) entry which is preliminary data.</text>
</comment>
<keyword evidence="2" id="KW-0479">Metal-binding</keyword>
<evidence type="ECO:0000256" key="3">
    <source>
        <dbReference type="ARBA" id="ARBA00022763"/>
    </source>
</evidence>
<evidence type="ECO:0000256" key="5">
    <source>
        <dbReference type="ARBA" id="ARBA00023004"/>
    </source>
</evidence>
<dbReference type="Gene3D" id="3.40.470.10">
    <property type="entry name" value="Uracil-DNA glycosylase-like domain"/>
    <property type="match status" value="1"/>
</dbReference>